<gene>
    <name evidence="1" type="ORF">PCON_06743</name>
</gene>
<evidence type="ECO:0000313" key="1">
    <source>
        <dbReference type="EMBL" id="CCX07156.1"/>
    </source>
</evidence>
<dbReference type="Proteomes" id="UP000018144">
    <property type="component" value="Unassembled WGS sequence"/>
</dbReference>
<protein>
    <submittedName>
        <fullName evidence="1">Uncharacterized protein</fullName>
    </submittedName>
</protein>
<dbReference type="EMBL" id="HF935336">
    <property type="protein sequence ID" value="CCX07156.1"/>
    <property type="molecule type" value="Genomic_DNA"/>
</dbReference>
<evidence type="ECO:0000313" key="2">
    <source>
        <dbReference type="Proteomes" id="UP000018144"/>
    </source>
</evidence>
<reference evidence="1 2" key="1">
    <citation type="journal article" date="2013" name="PLoS Genet.">
        <title>The genome and development-dependent transcriptomes of Pyronema confluens: a window into fungal evolution.</title>
        <authorList>
            <person name="Traeger S."/>
            <person name="Altegoer F."/>
            <person name="Freitag M."/>
            <person name="Gabaldon T."/>
            <person name="Kempken F."/>
            <person name="Kumar A."/>
            <person name="Marcet-Houben M."/>
            <person name="Poggeler S."/>
            <person name="Stajich J.E."/>
            <person name="Nowrousian M."/>
        </authorList>
    </citation>
    <scope>NUCLEOTIDE SEQUENCE [LARGE SCALE GENOMIC DNA]</scope>
    <source>
        <strain evidence="2">CBS 100304</strain>
        <tissue evidence="1">Vegetative mycelium</tissue>
    </source>
</reference>
<organism evidence="1 2">
    <name type="scientific">Pyronema omphalodes (strain CBS 100304)</name>
    <name type="common">Pyronema confluens</name>
    <dbReference type="NCBI Taxonomy" id="1076935"/>
    <lineage>
        <taxon>Eukaryota</taxon>
        <taxon>Fungi</taxon>
        <taxon>Dikarya</taxon>
        <taxon>Ascomycota</taxon>
        <taxon>Pezizomycotina</taxon>
        <taxon>Pezizomycetes</taxon>
        <taxon>Pezizales</taxon>
        <taxon>Pyronemataceae</taxon>
        <taxon>Pyronema</taxon>
    </lineage>
</organism>
<sequence>MTKSKKQNSGSVPSSTIFRFISIKSPLIGSRS</sequence>
<name>U4KYU3_PYROM</name>
<accession>U4KYU3</accession>
<proteinExistence type="predicted"/>
<keyword evidence="2" id="KW-1185">Reference proteome</keyword>
<dbReference type="AlphaFoldDB" id="U4KYU3"/>